<dbReference type="SUPFAM" id="SSF47203">
    <property type="entry name" value="Acyl-CoA dehydrogenase C-terminal domain-like"/>
    <property type="match status" value="1"/>
</dbReference>
<comment type="similarity">
    <text evidence="2">Belongs to the acyl-CoA oxidase family.</text>
</comment>
<dbReference type="GO" id="GO:0003997">
    <property type="term" value="F:acyl-CoA oxidase activity"/>
    <property type="evidence" value="ECO:0007669"/>
    <property type="project" value="UniProtKB-EC"/>
</dbReference>
<dbReference type="GO" id="GO:0033540">
    <property type="term" value="P:fatty acid beta-oxidation using acyl-CoA oxidase"/>
    <property type="evidence" value="ECO:0007669"/>
    <property type="project" value="TreeGrafter"/>
</dbReference>
<dbReference type="EMBL" id="JAHRHJ020000007">
    <property type="protein sequence ID" value="KAH9309532.1"/>
    <property type="molecule type" value="Genomic_DNA"/>
</dbReference>
<proteinExistence type="inferred from homology"/>
<evidence type="ECO:0000313" key="10">
    <source>
        <dbReference type="Proteomes" id="UP000824469"/>
    </source>
</evidence>
<name>A0AA38L6E0_TAXCH</name>
<keyword evidence="10" id="KW-1185">Reference proteome</keyword>
<dbReference type="InterPro" id="IPR036250">
    <property type="entry name" value="AcylCo_DH-like_C"/>
</dbReference>
<keyword evidence="7" id="KW-1133">Transmembrane helix</keyword>
<evidence type="ECO:0000256" key="4">
    <source>
        <dbReference type="ARBA" id="ARBA00022832"/>
    </source>
</evidence>
<accession>A0AA38L6E0</accession>
<dbReference type="PANTHER" id="PTHR10909:SF352">
    <property type="entry name" value="ACYL-COENZYME A OXIDASE-LIKE PROTEIN"/>
    <property type="match status" value="1"/>
</dbReference>
<evidence type="ECO:0000256" key="1">
    <source>
        <dbReference type="ARBA" id="ARBA00001201"/>
    </source>
</evidence>
<keyword evidence="7" id="KW-0812">Transmembrane</keyword>
<evidence type="ECO:0000256" key="7">
    <source>
        <dbReference type="SAM" id="Phobius"/>
    </source>
</evidence>
<dbReference type="GO" id="GO:0071949">
    <property type="term" value="F:FAD binding"/>
    <property type="evidence" value="ECO:0007669"/>
    <property type="project" value="InterPro"/>
</dbReference>
<reference evidence="9 10" key="1">
    <citation type="journal article" date="2021" name="Nat. Plants">
        <title>The Taxus genome provides insights into paclitaxel biosynthesis.</title>
        <authorList>
            <person name="Xiong X."/>
            <person name="Gou J."/>
            <person name="Liao Q."/>
            <person name="Li Y."/>
            <person name="Zhou Q."/>
            <person name="Bi G."/>
            <person name="Li C."/>
            <person name="Du R."/>
            <person name="Wang X."/>
            <person name="Sun T."/>
            <person name="Guo L."/>
            <person name="Liang H."/>
            <person name="Lu P."/>
            <person name="Wu Y."/>
            <person name="Zhang Z."/>
            <person name="Ro D.K."/>
            <person name="Shang Y."/>
            <person name="Huang S."/>
            <person name="Yan J."/>
        </authorList>
    </citation>
    <scope>NUCLEOTIDE SEQUENCE [LARGE SCALE GENOMIC DNA]</scope>
    <source>
        <strain evidence="9">Ta-2019</strain>
    </source>
</reference>
<comment type="caution">
    <text evidence="9">The sequence shown here is derived from an EMBL/GenBank/DDBJ whole genome shotgun (WGS) entry which is preliminary data.</text>
</comment>
<keyword evidence="7" id="KW-0472">Membrane</keyword>
<keyword evidence="6" id="KW-0443">Lipid metabolism</keyword>
<dbReference type="Pfam" id="PF01756">
    <property type="entry name" value="ACOX"/>
    <property type="match status" value="1"/>
</dbReference>
<dbReference type="Gene3D" id="1.20.140.10">
    <property type="entry name" value="Butyryl-CoA Dehydrogenase, subunit A, domain 3"/>
    <property type="match status" value="1"/>
</dbReference>
<feature type="non-terminal residue" evidence="9">
    <location>
        <position position="231"/>
    </location>
</feature>
<evidence type="ECO:0000313" key="9">
    <source>
        <dbReference type="EMBL" id="KAH9309532.1"/>
    </source>
</evidence>
<organism evidence="9 10">
    <name type="scientific">Taxus chinensis</name>
    <name type="common">Chinese yew</name>
    <name type="synonym">Taxus wallichiana var. chinensis</name>
    <dbReference type="NCBI Taxonomy" id="29808"/>
    <lineage>
        <taxon>Eukaryota</taxon>
        <taxon>Viridiplantae</taxon>
        <taxon>Streptophyta</taxon>
        <taxon>Embryophyta</taxon>
        <taxon>Tracheophyta</taxon>
        <taxon>Spermatophyta</taxon>
        <taxon>Pinopsida</taxon>
        <taxon>Pinidae</taxon>
        <taxon>Conifers II</taxon>
        <taxon>Cupressales</taxon>
        <taxon>Taxaceae</taxon>
        <taxon>Taxus</taxon>
    </lineage>
</organism>
<dbReference type="GO" id="GO:0005504">
    <property type="term" value="F:fatty acid binding"/>
    <property type="evidence" value="ECO:0007669"/>
    <property type="project" value="TreeGrafter"/>
</dbReference>
<gene>
    <name evidence="9" type="ORF">KI387_037443</name>
</gene>
<evidence type="ECO:0000256" key="6">
    <source>
        <dbReference type="ARBA" id="ARBA00023098"/>
    </source>
</evidence>
<dbReference type="EC" id="1.3.3.6" evidence="3"/>
<dbReference type="PANTHER" id="PTHR10909">
    <property type="entry name" value="ELECTRON TRANSPORT OXIDOREDUCTASE"/>
    <property type="match status" value="1"/>
</dbReference>
<sequence length="231" mass="25659">MSLPNLKNKRQPFKGLGLEHMNNAHPVIPAVLDTFTVRSIIFQVESSLVLSVTCFGFSAVMLCSVHQSMIGFVIILVTKKCSSVQVDIFHLRERNLLERLAMEISQFVSQGKSTGTAFTMSYKLAEDLGRAFSQRAVLDSVISAEAKLSSSDSMKDVLGLLRTLYVLVNIEEDISFLRYGYLTPQQSKVIQKEVGNLCKELRPHALALVDSFGIPQPFLSPIAFDWVEANS</sequence>
<keyword evidence="5" id="KW-0560">Oxidoreductase</keyword>
<evidence type="ECO:0000259" key="8">
    <source>
        <dbReference type="Pfam" id="PF01756"/>
    </source>
</evidence>
<dbReference type="Proteomes" id="UP000824469">
    <property type="component" value="Unassembled WGS sequence"/>
</dbReference>
<evidence type="ECO:0000256" key="3">
    <source>
        <dbReference type="ARBA" id="ARBA00012870"/>
    </source>
</evidence>
<dbReference type="FunFam" id="1.20.140.10:FF:000007">
    <property type="entry name" value="Acyl-coenzyme A oxidase"/>
    <property type="match status" value="1"/>
</dbReference>
<comment type="catalytic activity">
    <reaction evidence="1">
        <text>a 2,3-saturated acyl-CoA + O2 = a (2E)-enoyl-CoA + H2O2</text>
        <dbReference type="Rhea" id="RHEA:38959"/>
        <dbReference type="ChEBI" id="CHEBI:15379"/>
        <dbReference type="ChEBI" id="CHEBI:16240"/>
        <dbReference type="ChEBI" id="CHEBI:58856"/>
        <dbReference type="ChEBI" id="CHEBI:65111"/>
        <dbReference type="EC" id="1.3.3.6"/>
    </reaction>
</comment>
<feature type="transmembrane region" description="Helical" evidence="7">
    <location>
        <begin position="48"/>
        <end position="77"/>
    </location>
</feature>
<evidence type="ECO:0000256" key="5">
    <source>
        <dbReference type="ARBA" id="ARBA00023002"/>
    </source>
</evidence>
<dbReference type="AlphaFoldDB" id="A0AA38L6E0"/>
<evidence type="ECO:0000256" key="2">
    <source>
        <dbReference type="ARBA" id="ARBA00006288"/>
    </source>
</evidence>
<dbReference type="GO" id="GO:0055088">
    <property type="term" value="P:lipid homeostasis"/>
    <property type="evidence" value="ECO:0007669"/>
    <property type="project" value="TreeGrafter"/>
</dbReference>
<protein>
    <recommendedName>
        <fullName evidence="3">acyl-CoA oxidase</fullName>
        <ecNumber evidence="3">1.3.3.6</ecNumber>
    </recommendedName>
</protein>
<dbReference type="InterPro" id="IPR012258">
    <property type="entry name" value="Acyl-CoA_oxidase"/>
</dbReference>
<dbReference type="GO" id="GO:0005777">
    <property type="term" value="C:peroxisome"/>
    <property type="evidence" value="ECO:0007669"/>
    <property type="project" value="InterPro"/>
</dbReference>
<dbReference type="InterPro" id="IPR002655">
    <property type="entry name" value="Acyl-CoA_oxidase_C"/>
</dbReference>
<keyword evidence="4" id="KW-0276">Fatty acid metabolism</keyword>
<dbReference type="OMA" id="FHLRERN"/>
<feature type="domain" description="Acyl-CoA oxidase C-terminal" evidence="8">
    <location>
        <begin position="84"/>
        <end position="219"/>
    </location>
</feature>